<evidence type="ECO:0000313" key="3">
    <source>
        <dbReference type="EMBL" id="PKI50756.1"/>
    </source>
</evidence>
<keyword evidence="2" id="KW-0472">Membrane</keyword>
<name>A0A2I0J4V5_PUNGR</name>
<evidence type="ECO:0000313" key="4">
    <source>
        <dbReference type="Proteomes" id="UP000233551"/>
    </source>
</evidence>
<accession>A0A2I0J4V5</accession>
<evidence type="ECO:0000256" key="1">
    <source>
        <dbReference type="SAM" id="MobiDB-lite"/>
    </source>
</evidence>
<feature type="transmembrane region" description="Helical" evidence="2">
    <location>
        <begin position="213"/>
        <end position="233"/>
    </location>
</feature>
<comment type="caution">
    <text evidence="3">The sequence shown here is derived from an EMBL/GenBank/DDBJ whole genome shotgun (WGS) entry which is preliminary data.</text>
</comment>
<proteinExistence type="predicted"/>
<feature type="compositionally biased region" description="Polar residues" evidence="1">
    <location>
        <begin position="1"/>
        <end position="17"/>
    </location>
</feature>
<dbReference type="AlphaFoldDB" id="A0A2I0J4V5"/>
<protein>
    <submittedName>
        <fullName evidence="3">Uncharacterized protein</fullName>
    </submittedName>
</protein>
<keyword evidence="4" id="KW-1185">Reference proteome</keyword>
<evidence type="ECO:0000256" key="2">
    <source>
        <dbReference type="SAM" id="Phobius"/>
    </source>
</evidence>
<sequence>MAKLSTPTRSPIGSPTELNRPRRILLQAQRATKHAIQTVQDSQHQDEGRKRRGPPYGTLMRRALNSRARQTTDRAAWAPLRTSRYAHYFKSIFTAFRTSRPHLLLSGLRIHIYRFQYFESIFTAFRTSRPQLMFSGLRVHIYCFPDFASTFTAFRTPRPHLLLLDSASTDFASTFTAFYGFRPSDLPLSTRLRPSDFTAFYELRPSDLLLSTGFRLVILLLSTGFGLVIYCFLRASA</sequence>
<organism evidence="3 4">
    <name type="scientific">Punica granatum</name>
    <name type="common">Pomegranate</name>
    <dbReference type="NCBI Taxonomy" id="22663"/>
    <lineage>
        <taxon>Eukaryota</taxon>
        <taxon>Viridiplantae</taxon>
        <taxon>Streptophyta</taxon>
        <taxon>Embryophyta</taxon>
        <taxon>Tracheophyta</taxon>
        <taxon>Spermatophyta</taxon>
        <taxon>Magnoliopsida</taxon>
        <taxon>eudicotyledons</taxon>
        <taxon>Gunneridae</taxon>
        <taxon>Pentapetalae</taxon>
        <taxon>rosids</taxon>
        <taxon>malvids</taxon>
        <taxon>Myrtales</taxon>
        <taxon>Lythraceae</taxon>
        <taxon>Punica</taxon>
    </lineage>
</organism>
<reference evidence="3 4" key="1">
    <citation type="submission" date="2017-11" db="EMBL/GenBank/DDBJ databases">
        <title>De-novo sequencing of pomegranate (Punica granatum L.) genome.</title>
        <authorList>
            <person name="Akparov Z."/>
            <person name="Amiraslanov A."/>
            <person name="Hajiyeva S."/>
            <person name="Abbasov M."/>
            <person name="Kaur K."/>
            <person name="Hamwieh A."/>
            <person name="Solovyev V."/>
            <person name="Salamov A."/>
            <person name="Braich B."/>
            <person name="Kosarev P."/>
            <person name="Mahmoud A."/>
            <person name="Hajiyev E."/>
            <person name="Babayeva S."/>
            <person name="Izzatullayeva V."/>
            <person name="Mammadov A."/>
            <person name="Mammadov A."/>
            <person name="Sharifova S."/>
            <person name="Ojaghi J."/>
            <person name="Eynullazada K."/>
            <person name="Bayramov B."/>
            <person name="Abdulazimova A."/>
            <person name="Shahmuradov I."/>
        </authorList>
    </citation>
    <scope>NUCLEOTIDE SEQUENCE [LARGE SCALE GENOMIC DNA]</scope>
    <source>
        <strain evidence="4">cv. AG2017</strain>
        <tissue evidence="3">Leaf</tissue>
    </source>
</reference>
<dbReference type="Proteomes" id="UP000233551">
    <property type="component" value="Unassembled WGS sequence"/>
</dbReference>
<keyword evidence="2" id="KW-0812">Transmembrane</keyword>
<feature type="region of interest" description="Disordered" evidence="1">
    <location>
        <begin position="1"/>
        <end position="21"/>
    </location>
</feature>
<gene>
    <name evidence="3" type="ORF">CRG98_028898</name>
</gene>
<keyword evidence="2" id="KW-1133">Transmembrane helix</keyword>
<dbReference type="EMBL" id="PGOL01002084">
    <property type="protein sequence ID" value="PKI50756.1"/>
    <property type="molecule type" value="Genomic_DNA"/>
</dbReference>
<feature type="region of interest" description="Disordered" evidence="1">
    <location>
        <begin position="35"/>
        <end position="57"/>
    </location>
</feature>